<evidence type="ECO:0000256" key="4">
    <source>
        <dbReference type="ARBA" id="ARBA00022468"/>
    </source>
</evidence>
<accession>A0A480L6B7</accession>
<dbReference type="Pfam" id="PF00615">
    <property type="entry name" value="RGS"/>
    <property type="match status" value="1"/>
</dbReference>
<dbReference type="InterPro" id="IPR024066">
    <property type="entry name" value="RGS_subdom1/3"/>
</dbReference>
<dbReference type="EMBL" id="DQIR01087346">
    <property type="protein sequence ID" value="HDA42822.1"/>
    <property type="molecule type" value="Transcribed_RNA"/>
</dbReference>
<dbReference type="SMART" id="SM00315">
    <property type="entry name" value="RGS"/>
    <property type="match status" value="1"/>
</dbReference>
<dbReference type="InterPro" id="IPR036305">
    <property type="entry name" value="RGS_sf"/>
</dbReference>
<evidence type="ECO:0000256" key="5">
    <source>
        <dbReference type="ARBA" id="ARBA00022475"/>
    </source>
</evidence>
<evidence type="ECO:0000256" key="8">
    <source>
        <dbReference type="ARBA" id="ARBA00023136"/>
    </source>
</evidence>
<name>A0A480L6B7_PIG</name>
<dbReference type="FunFam" id="1.10.167.10:FF:000001">
    <property type="entry name" value="Putative regulator of g-protein signaling 12"/>
    <property type="match status" value="1"/>
</dbReference>
<evidence type="ECO:0000256" key="1">
    <source>
        <dbReference type="ARBA" id="ARBA00004413"/>
    </source>
</evidence>
<dbReference type="PANTHER" id="PTHR10845">
    <property type="entry name" value="REGULATOR OF G PROTEIN SIGNALING"/>
    <property type="match status" value="1"/>
</dbReference>
<keyword evidence="4" id="KW-0343">GTPase activation</keyword>
<organism evidence="11">
    <name type="scientific">Sus scrofa</name>
    <name type="common">Pig</name>
    <dbReference type="NCBI Taxonomy" id="9823"/>
    <lineage>
        <taxon>Eukaryota</taxon>
        <taxon>Metazoa</taxon>
        <taxon>Chordata</taxon>
        <taxon>Craniata</taxon>
        <taxon>Vertebrata</taxon>
        <taxon>Euteleostomi</taxon>
        <taxon>Mammalia</taxon>
        <taxon>Eutheria</taxon>
        <taxon>Laurasiatheria</taxon>
        <taxon>Artiodactyla</taxon>
        <taxon>Suina</taxon>
        <taxon>Suidae</taxon>
        <taxon>Sus</taxon>
    </lineage>
</organism>
<dbReference type="GO" id="GO:0005829">
    <property type="term" value="C:cytosol"/>
    <property type="evidence" value="ECO:0007669"/>
    <property type="project" value="UniProtKB-SubCell"/>
</dbReference>
<dbReference type="Gene3D" id="1.10.167.10">
    <property type="entry name" value="Regulator of G-protein Signalling 4, domain 2"/>
    <property type="match status" value="1"/>
</dbReference>
<evidence type="ECO:0000259" key="10">
    <source>
        <dbReference type="PROSITE" id="PS50132"/>
    </source>
</evidence>
<sequence>MRSTEEIGIFTFFVFCSGMDVKAYLRSMIPHLESGMKPAKSKDILSADEVMQWSQSLEKLLANQTGQDVFGNFLKSEFSEENIEFWLACEDYKKTESDLLHRKAEQIYKAFVQSDAAKQVSVKVLTTGSYVKGLSCRVAFNSKMRSLLSTIISLLSTHVAVSYRSVQ</sequence>
<dbReference type="EMBL" id="DQIR01158119">
    <property type="protein sequence ID" value="HDB13596.1"/>
    <property type="molecule type" value="Transcribed_RNA"/>
</dbReference>
<evidence type="ECO:0000256" key="3">
    <source>
        <dbReference type="ARBA" id="ARBA00020118"/>
    </source>
</evidence>
<keyword evidence="8" id="KW-0472">Membrane</keyword>
<evidence type="ECO:0000256" key="6">
    <source>
        <dbReference type="ARBA" id="ARBA00022490"/>
    </source>
</evidence>
<evidence type="ECO:0000256" key="7">
    <source>
        <dbReference type="ARBA" id="ARBA00022700"/>
    </source>
</evidence>
<evidence type="ECO:0000313" key="11">
    <source>
        <dbReference type="EMBL" id="HDA69368.1"/>
    </source>
</evidence>
<comment type="subcellular location">
    <subcellularLocation>
        <location evidence="1">Cell membrane</location>
        <topology evidence="1">Peripheral membrane protein</topology>
        <orientation evidence="1">Cytoplasmic side</orientation>
    </subcellularLocation>
    <subcellularLocation>
        <location evidence="2">Cytoplasm</location>
        <location evidence="2">Cytosol</location>
    </subcellularLocation>
</comment>
<dbReference type="GO" id="GO:0005096">
    <property type="term" value="F:GTPase activator activity"/>
    <property type="evidence" value="ECO:0007669"/>
    <property type="project" value="UniProtKB-KW"/>
</dbReference>
<dbReference type="AlphaFoldDB" id="A0A480L6B7"/>
<dbReference type="GO" id="GO:0005886">
    <property type="term" value="C:plasma membrane"/>
    <property type="evidence" value="ECO:0007669"/>
    <property type="project" value="UniProtKB-SubCell"/>
</dbReference>
<dbReference type="EMBL" id="DQIR01113892">
    <property type="protein sequence ID" value="HDA69368.1"/>
    <property type="molecule type" value="Transcribed_RNA"/>
</dbReference>
<protein>
    <recommendedName>
        <fullName evidence="3">Regulator of G-protein signaling 1</fullName>
    </recommendedName>
</protein>
<dbReference type="PROSITE" id="PS50132">
    <property type="entry name" value="RGS"/>
    <property type="match status" value="1"/>
</dbReference>
<feature type="domain" description="RGS" evidence="10">
    <location>
        <begin position="56"/>
        <end position="121"/>
    </location>
</feature>
<dbReference type="InterPro" id="IPR044926">
    <property type="entry name" value="RGS_subdomain_2"/>
</dbReference>
<dbReference type="PANTHER" id="PTHR10845:SF34">
    <property type="entry name" value="REGULATOR OF G-PROTEIN SIGNALING 1"/>
    <property type="match status" value="1"/>
</dbReference>
<evidence type="ECO:0000256" key="2">
    <source>
        <dbReference type="ARBA" id="ARBA00004514"/>
    </source>
</evidence>
<dbReference type="Gene3D" id="1.10.196.10">
    <property type="match status" value="1"/>
</dbReference>
<comment type="subunit">
    <text evidence="9">Interacts with GNAI1 and GNAQ.</text>
</comment>
<dbReference type="GO" id="GO:0009968">
    <property type="term" value="P:negative regulation of signal transduction"/>
    <property type="evidence" value="ECO:0007669"/>
    <property type="project" value="UniProtKB-KW"/>
</dbReference>
<dbReference type="SUPFAM" id="SSF48097">
    <property type="entry name" value="Regulator of G-protein signaling, RGS"/>
    <property type="match status" value="1"/>
</dbReference>
<keyword evidence="5" id="KW-1003">Cell membrane</keyword>
<dbReference type="PRINTS" id="PR01301">
    <property type="entry name" value="RGSPROTEIN"/>
</dbReference>
<keyword evidence="6" id="KW-0963">Cytoplasm</keyword>
<proteinExistence type="predicted"/>
<evidence type="ECO:0000256" key="9">
    <source>
        <dbReference type="ARBA" id="ARBA00065246"/>
    </source>
</evidence>
<reference evidence="11" key="1">
    <citation type="journal article" date="2019" name="PeerJ">
        <title>Genes of the pig, Sus scrofa, reconstructed with EvidentialGene.</title>
        <authorList>
            <person name="Gilbert D.G."/>
        </authorList>
    </citation>
    <scope>NUCLEOTIDE SEQUENCE</scope>
</reference>
<dbReference type="InterPro" id="IPR016137">
    <property type="entry name" value="RGS"/>
</dbReference>
<dbReference type="EMBL" id="DQIR01201511">
    <property type="protein sequence ID" value="HDB56988.1"/>
    <property type="molecule type" value="Transcribed_RNA"/>
</dbReference>
<keyword evidence="7" id="KW-0734">Signal transduction inhibitor</keyword>
<dbReference type="FunFam" id="1.10.196.10:FF:000009">
    <property type="entry name" value="Regulator of G-protein signaling 1"/>
    <property type="match status" value="1"/>
</dbReference>